<proteinExistence type="predicted"/>
<name>A0ACB5RFM8_9CLOT</name>
<reference evidence="1" key="1">
    <citation type="journal article" date="2025" name="Int. J. Syst. Evol. Microbiol.">
        <title>Inconstantimicrobium mannanitabidum sp. nov., a novel member of the family Clostridiaceae isolated from anoxic soil under the treatment of reductive soil disinfestation.</title>
        <authorList>
            <person name="Ueki A."/>
            <person name="Tonouchi A."/>
            <person name="Honma S."/>
            <person name="Kaku N."/>
            <person name="Ueki K."/>
        </authorList>
    </citation>
    <scope>NUCLEOTIDE SEQUENCE</scope>
    <source>
        <strain evidence="1">TW13</strain>
    </source>
</reference>
<keyword evidence="2" id="KW-1185">Reference proteome</keyword>
<gene>
    <name evidence="1" type="ORF">rsdtw13_31480</name>
</gene>
<sequence length="177" mass="19561">MKKALIVDDTKNIRILLSHCLKNDNFEVHCASNALEAMELISSINFDIAFIDVKMPNISGTALLEQINKEGYTFQVVMMTGFGTIKNAVTTTKLGAVAYLQKPFTSNTIEKLLGEIFEDYNPAAKQINSTNANEAKSSILPLDSIAYEKFGECLIKNGDIEKGNLFKEFATKLANLK</sequence>
<dbReference type="Proteomes" id="UP001058074">
    <property type="component" value="Unassembled WGS sequence"/>
</dbReference>
<evidence type="ECO:0000313" key="2">
    <source>
        <dbReference type="Proteomes" id="UP001058074"/>
    </source>
</evidence>
<evidence type="ECO:0000313" key="1">
    <source>
        <dbReference type="EMBL" id="GKX67890.1"/>
    </source>
</evidence>
<comment type="caution">
    <text evidence="1">The sequence shown here is derived from an EMBL/GenBank/DDBJ whole genome shotgun (WGS) entry which is preliminary data.</text>
</comment>
<dbReference type="EMBL" id="BROD01000001">
    <property type="protein sequence ID" value="GKX67890.1"/>
    <property type="molecule type" value="Genomic_DNA"/>
</dbReference>
<organism evidence="1 2">
    <name type="scientific">Inconstantimicrobium mannanitabidum</name>
    <dbReference type="NCBI Taxonomy" id="1604901"/>
    <lineage>
        <taxon>Bacteria</taxon>
        <taxon>Bacillati</taxon>
        <taxon>Bacillota</taxon>
        <taxon>Clostridia</taxon>
        <taxon>Eubacteriales</taxon>
        <taxon>Clostridiaceae</taxon>
        <taxon>Inconstantimicrobium</taxon>
    </lineage>
</organism>
<accession>A0ACB5RFM8</accession>
<protein>
    <submittedName>
        <fullName evidence="1">Uncharacterized protein</fullName>
    </submittedName>
</protein>